<accession>A0A1E5BIM5</accession>
<dbReference type="OrthoDB" id="7068774at2"/>
<comment type="caution">
    <text evidence="1">The sequence shown here is derived from an EMBL/GenBank/DDBJ whole genome shotgun (WGS) entry which is preliminary data.</text>
</comment>
<evidence type="ECO:0000313" key="2">
    <source>
        <dbReference type="Proteomes" id="UP000094741"/>
    </source>
</evidence>
<dbReference type="AlphaFoldDB" id="A0A1E5BIM5"/>
<dbReference type="STRING" id="1187848.A1QO_03870"/>
<organism evidence="1 2">
    <name type="scientific">Vibrio genomosp. F10 str. ZF-129</name>
    <dbReference type="NCBI Taxonomy" id="1187848"/>
    <lineage>
        <taxon>Bacteria</taxon>
        <taxon>Pseudomonadati</taxon>
        <taxon>Pseudomonadota</taxon>
        <taxon>Gammaproteobacteria</taxon>
        <taxon>Vibrionales</taxon>
        <taxon>Vibrionaceae</taxon>
        <taxon>Vibrio</taxon>
    </lineage>
</organism>
<gene>
    <name evidence="1" type="ORF">A1QO_03870</name>
</gene>
<proteinExistence type="predicted"/>
<dbReference type="EMBL" id="AJYQ02000020">
    <property type="protein sequence ID" value="OEE37250.1"/>
    <property type="molecule type" value="Genomic_DNA"/>
</dbReference>
<dbReference type="RefSeq" id="WP_017041726.1">
    <property type="nucleotide sequence ID" value="NZ_AJYQ02000020.1"/>
</dbReference>
<name>A0A1E5BIM5_9VIBR</name>
<dbReference type="Proteomes" id="UP000094741">
    <property type="component" value="Unassembled WGS sequence"/>
</dbReference>
<sequence length="181" mass="20778">MNKKQLEYRLDQNLIEDIQEWRQSPESHFQGQFNKPLKWSHQILGLAGITGDIDTHGTLLMPNISANYHSNEGFDLTFGWIEGIHMVGGGLAIVGHFALQKQISNLGLGVALFGAVARFLKQNNATEIEFRESHPSRIHHYRVFFEKLGIKEIRHGVWYLPLYPYLPPPTSVLEFHEQLFT</sequence>
<evidence type="ECO:0000313" key="1">
    <source>
        <dbReference type="EMBL" id="OEE37250.1"/>
    </source>
</evidence>
<evidence type="ECO:0008006" key="3">
    <source>
        <dbReference type="Google" id="ProtNLM"/>
    </source>
</evidence>
<reference evidence="1 2" key="1">
    <citation type="journal article" date="2012" name="Science">
        <title>Ecological populations of bacteria act as socially cohesive units of antibiotic production and resistance.</title>
        <authorList>
            <person name="Cordero O.X."/>
            <person name="Wildschutte H."/>
            <person name="Kirkup B."/>
            <person name="Proehl S."/>
            <person name="Ngo L."/>
            <person name="Hussain F."/>
            <person name="Le Roux F."/>
            <person name="Mincer T."/>
            <person name="Polz M.F."/>
        </authorList>
    </citation>
    <scope>NUCLEOTIDE SEQUENCE [LARGE SCALE GENOMIC DNA]</scope>
    <source>
        <strain evidence="1 2">ZF-129</strain>
    </source>
</reference>
<protein>
    <recommendedName>
        <fullName evidence="3">N-acetyltransferase domain-containing protein</fullName>
    </recommendedName>
</protein>